<sequence length="181" mass="21252">MELSDFINHINKYIPTEEQIRRKKLDHNQLISDNDLPRIQDAFRLRINQTANNNKEKLDALISDTNIREVGIGMVQFYDEMETKGALYRCFADYDYGYEFAERLSDSKIVIVERDAYDMGDIFVIANSVDEFMQLLILITNIDRHQVYGTPIEGDIRHRLEEMVKNGVSKKWLNYLLPTLL</sequence>
<dbReference type="RefSeq" id="WP_089762014.1">
    <property type="nucleotide sequence ID" value="NZ_BKAT01000040.1"/>
</dbReference>
<dbReference type="AlphaFoldDB" id="A0A1H4C5Y9"/>
<gene>
    <name evidence="1" type="ORF">SAMN05660909_02481</name>
</gene>
<name>A0A1H4C5Y9_9BACT</name>
<protein>
    <submittedName>
        <fullName evidence="1">Uncharacterized protein</fullName>
    </submittedName>
</protein>
<evidence type="ECO:0000313" key="2">
    <source>
        <dbReference type="Proteomes" id="UP000199656"/>
    </source>
</evidence>
<dbReference type="EMBL" id="FNRL01000009">
    <property type="protein sequence ID" value="SEA55788.1"/>
    <property type="molecule type" value="Genomic_DNA"/>
</dbReference>
<evidence type="ECO:0000313" key="1">
    <source>
        <dbReference type="EMBL" id="SEA55788.1"/>
    </source>
</evidence>
<proteinExistence type="predicted"/>
<keyword evidence="2" id="KW-1185">Reference proteome</keyword>
<accession>A0A1H4C5Y9</accession>
<organism evidence="1 2">
    <name type="scientific">Chitinophaga terrae</name>
    <name type="common">ex Kim and Jung 2007</name>
    <dbReference type="NCBI Taxonomy" id="408074"/>
    <lineage>
        <taxon>Bacteria</taxon>
        <taxon>Pseudomonadati</taxon>
        <taxon>Bacteroidota</taxon>
        <taxon>Chitinophagia</taxon>
        <taxon>Chitinophagales</taxon>
        <taxon>Chitinophagaceae</taxon>
        <taxon>Chitinophaga</taxon>
    </lineage>
</organism>
<reference evidence="2" key="1">
    <citation type="submission" date="2016-10" db="EMBL/GenBank/DDBJ databases">
        <authorList>
            <person name="Varghese N."/>
            <person name="Submissions S."/>
        </authorList>
    </citation>
    <scope>NUCLEOTIDE SEQUENCE [LARGE SCALE GENOMIC DNA]</scope>
    <source>
        <strain evidence="2">DSM 23920</strain>
    </source>
</reference>
<dbReference type="STRING" id="408074.SAMN05660909_02481"/>
<dbReference type="Proteomes" id="UP000199656">
    <property type="component" value="Unassembled WGS sequence"/>
</dbReference>